<accession>A0A0R1U6C5</accession>
<dbReference type="Proteomes" id="UP000051036">
    <property type="component" value="Unassembled WGS sequence"/>
</dbReference>
<reference evidence="2 3" key="1">
    <citation type="journal article" date="2015" name="Genome Announc.">
        <title>Expanding the biotechnology potential of lactobacilli through comparative genomics of 213 strains and associated genera.</title>
        <authorList>
            <person name="Sun Z."/>
            <person name="Harris H.M."/>
            <person name="McCann A."/>
            <person name="Guo C."/>
            <person name="Argimon S."/>
            <person name="Zhang W."/>
            <person name="Yang X."/>
            <person name="Jeffery I.B."/>
            <person name="Cooney J.C."/>
            <person name="Kagawa T.F."/>
            <person name="Liu W."/>
            <person name="Song Y."/>
            <person name="Salvetti E."/>
            <person name="Wrobel A."/>
            <person name="Rasinkangas P."/>
            <person name="Parkhill J."/>
            <person name="Rea M.C."/>
            <person name="O'Sullivan O."/>
            <person name="Ritari J."/>
            <person name="Douillard F.P."/>
            <person name="Paul Ross R."/>
            <person name="Yang R."/>
            <person name="Briner A.E."/>
            <person name="Felis G.E."/>
            <person name="de Vos W.M."/>
            <person name="Barrangou R."/>
            <person name="Klaenhammer T.R."/>
            <person name="Caufield P.W."/>
            <person name="Cui Y."/>
            <person name="Zhang H."/>
            <person name="O'Toole P.W."/>
        </authorList>
    </citation>
    <scope>NUCLEOTIDE SEQUENCE [LARGE SCALE GENOMIC DNA]</scope>
    <source>
        <strain evidence="2 3">DSM 16043</strain>
    </source>
</reference>
<dbReference type="AlphaFoldDB" id="A0A0R1U6C5"/>
<gene>
    <name evidence="2" type="ORF">FC46_GL001394</name>
</gene>
<keyword evidence="3" id="KW-1185">Reference proteome</keyword>
<evidence type="ECO:0000256" key="1">
    <source>
        <dbReference type="SAM" id="Phobius"/>
    </source>
</evidence>
<feature type="transmembrane region" description="Helical" evidence="1">
    <location>
        <begin position="139"/>
        <end position="158"/>
    </location>
</feature>
<evidence type="ECO:0000313" key="2">
    <source>
        <dbReference type="EMBL" id="KRL88783.1"/>
    </source>
</evidence>
<sequence>MDEYRHNKSFFRERKIGRICLYIELFYVTLLAYSLMFAFSLFAHLILGQFIIIVLYFASGWCYGLYLKATGKLPEGGPEKRSFKEKNMDFWSRFDRKFFYNSLELVTVLLGIYVFSWSFAYIYVEFFGSVKSLDPVQSLIGYLNFALIVVVFFNVAGLLMGRRYLVRKCAIAEIAVAVVLLWIYPLHWITLLLAILTAVSLLFLFAKNKI</sequence>
<feature type="transmembrane region" description="Helical" evidence="1">
    <location>
        <begin position="98"/>
        <end position="119"/>
    </location>
</feature>
<feature type="transmembrane region" description="Helical" evidence="1">
    <location>
        <begin position="21"/>
        <end position="39"/>
    </location>
</feature>
<dbReference type="EMBL" id="AZFM01000040">
    <property type="protein sequence ID" value="KRL88783.1"/>
    <property type="molecule type" value="Genomic_DNA"/>
</dbReference>
<organism evidence="2 3">
    <name type="scientific">Lactobacillus kalixensis DSM 16043</name>
    <dbReference type="NCBI Taxonomy" id="1423763"/>
    <lineage>
        <taxon>Bacteria</taxon>
        <taxon>Bacillati</taxon>
        <taxon>Bacillota</taxon>
        <taxon>Bacilli</taxon>
        <taxon>Lactobacillales</taxon>
        <taxon>Lactobacillaceae</taxon>
        <taxon>Lactobacillus</taxon>
    </lineage>
</organism>
<dbReference type="RefSeq" id="WP_057799845.1">
    <property type="nucleotide sequence ID" value="NZ_AZFM01000040.1"/>
</dbReference>
<dbReference type="OrthoDB" id="9919852at2"/>
<dbReference type="STRING" id="1423763.FC46_GL001394"/>
<keyword evidence="1" id="KW-0812">Transmembrane</keyword>
<keyword evidence="1" id="KW-0472">Membrane</keyword>
<protein>
    <submittedName>
        <fullName evidence="2">Uncharacterized protein</fullName>
    </submittedName>
</protein>
<keyword evidence="1" id="KW-1133">Transmembrane helix</keyword>
<name>A0A0R1U6C5_9LACO</name>
<comment type="caution">
    <text evidence="2">The sequence shown here is derived from an EMBL/GenBank/DDBJ whole genome shotgun (WGS) entry which is preliminary data.</text>
</comment>
<dbReference type="PATRIC" id="fig|1423763.3.peg.1412"/>
<feature type="transmembrane region" description="Helical" evidence="1">
    <location>
        <begin position="45"/>
        <end position="66"/>
    </location>
</feature>
<evidence type="ECO:0000313" key="3">
    <source>
        <dbReference type="Proteomes" id="UP000051036"/>
    </source>
</evidence>
<proteinExistence type="predicted"/>